<evidence type="ECO:0000313" key="4">
    <source>
        <dbReference type="Proteomes" id="UP000217194"/>
    </source>
</evidence>
<dbReference type="EMBL" id="CP016778">
    <property type="protein sequence ID" value="ASY23129.1"/>
    <property type="molecule type" value="Genomic_DNA"/>
</dbReference>
<proteinExistence type="predicted"/>
<feature type="chain" id="PRO_5042198940" evidence="2">
    <location>
        <begin position="25"/>
        <end position="285"/>
    </location>
</feature>
<dbReference type="RefSeq" id="WP_095697269.1">
    <property type="nucleotide sequence ID" value="NZ_CP016778.1"/>
</dbReference>
<evidence type="ECO:0000256" key="2">
    <source>
        <dbReference type="SAM" id="SignalP"/>
    </source>
</evidence>
<feature type="signal peptide" evidence="2">
    <location>
        <begin position="1"/>
        <end position="24"/>
    </location>
</feature>
<evidence type="ECO:0000256" key="1">
    <source>
        <dbReference type="SAM" id="MobiDB-lite"/>
    </source>
</evidence>
<organism evidence="3 4">
    <name type="scientific">Candidatus Planktophila versatilis</name>
    <dbReference type="NCBI Taxonomy" id="1884905"/>
    <lineage>
        <taxon>Bacteria</taxon>
        <taxon>Bacillati</taxon>
        <taxon>Actinomycetota</taxon>
        <taxon>Actinomycetes</taxon>
        <taxon>Candidatus Nanopelagicales</taxon>
        <taxon>Candidatus Nanopelagicaceae</taxon>
        <taxon>Candidatus Planktophila</taxon>
    </lineage>
</organism>
<reference evidence="3 4" key="1">
    <citation type="submission" date="2016-07" db="EMBL/GenBank/DDBJ databases">
        <title>High microdiversification within the ubiquitous acI lineage of Actinobacteria.</title>
        <authorList>
            <person name="Neuenschwander S.M."/>
            <person name="Salcher M."/>
            <person name="Ghai R."/>
            <person name="Pernthaler J."/>
        </authorList>
    </citation>
    <scope>NUCLEOTIDE SEQUENCE [LARGE SCALE GENOMIC DNA]</scope>
    <source>
        <strain evidence="3">MMS-IIB-76</strain>
    </source>
</reference>
<feature type="region of interest" description="Disordered" evidence="1">
    <location>
        <begin position="60"/>
        <end position="89"/>
    </location>
</feature>
<dbReference type="Proteomes" id="UP000217194">
    <property type="component" value="Chromosome"/>
</dbReference>
<protein>
    <submittedName>
        <fullName evidence="3">Uncharacterized protein</fullName>
    </submittedName>
</protein>
<feature type="compositionally biased region" description="Low complexity" evidence="1">
    <location>
        <begin position="64"/>
        <end position="85"/>
    </location>
</feature>
<keyword evidence="2" id="KW-0732">Signal</keyword>
<name>A0AAC9YWX8_9ACTN</name>
<gene>
    <name evidence="3" type="ORF">A1sIIB76_06295</name>
</gene>
<dbReference type="AlphaFoldDB" id="A0AAC9YWX8"/>
<sequence length="285" mass="30533">MKRVSATIVIGCLVLSLNLSTATAAVKPGTTCKKLGQISTSAEIKYTCIKSGKKLVWNKGVGTKGSSPTSPASSSPNAGATPSSSCPTPLLQTPVDLSKVTSILYPGQERGGNYKAHGGFGFDNATDNLVTVKIPLNGKITRVVRYREMGEIQYLFEFDGNCGVSFRFDHLRKLTPKFEAVVNAFPIKEDTRTDPVSPPVAVTVGEVIATEVGFLNNVSVDFGVYDMRQKNEASKDPAWASAHSQYPADSYGICWLNSLPQADSLAVKLLPSRDGKNGQTSDYCK</sequence>
<evidence type="ECO:0000313" key="3">
    <source>
        <dbReference type="EMBL" id="ASY23129.1"/>
    </source>
</evidence>
<accession>A0AAC9YWX8</accession>